<feature type="domain" description="DUF732" evidence="2">
    <location>
        <begin position="43"/>
        <end position="111"/>
    </location>
</feature>
<sequence>MKPLPALGVAAVLAVAGAAPAVPDPGPGAQLDPDVVAGAAHNAAFLESLRAAGITYSSPGQAIEAARAVCGLVDRGEPGLQVISDLKATNPGFTTDGAAQFAAIAANTYCPHQLVTK</sequence>
<proteinExistence type="predicted"/>
<feature type="signal peptide" evidence="1">
    <location>
        <begin position="1"/>
        <end position="21"/>
    </location>
</feature>
<gene>
    <name evidence="3" type="ORF">MNVM_19900</name>
</gene>
<dbReference type="Pfam" id="PF05305">
    <property type="entry name" value="DUF732"/>
    <property type="match status" value="1"/>
</dbReference>
<dbReference type="KEGG" id="mnm:MNVM_19900"/>
<keyword evidence="4" id="KW-1185">Reference proteome</keyword>
<dbReference type="EMBL" id="AP022562">
    <property type="protein sequence ID" value="BBX12909.1"/>
    <property type="molecule type" value="Genomic_DNA"/>
</dbReference>
<accession>A0A7I7JNH4</accession>
<organism evidence="3 4">
    <name type="scientific">Mycobacterium novum</name>
    <dbReference type="NCBI Taxonomy" id="2492438"/>
    <lineage>
        <taxon>Bacteria</taxon>
        <taxon>Bacillati</taxon>
        <taxon>Actinomycetota</taxon>
        <taxon>Actinomycetes</taxon>
        <taxon>Mycobacteriales</taxon>
        <taxon>Mycobacteriaceae</taxon>
        <taxon>Mycobacterium</taxon>
    </lineage>
</organism>
<evidence type="ECO:0000256" key="1">
    <source>
        <dbReference type="SAM" id="SignalP"/>
    </source>
</evidence>
<evidence type="ECO:0000313" key="3">
    <source>
        <dbReference type="EMBL" id="BBX12909.1"/>
    </source>
</evidence>
<name>A0A7I7JNH4_9MYCO</name>
<protein>
    <recommendedName>
        <fullName evidence="2">DUF732 domain-containing protein</fullName>
    </recommendedName>
</protein>
<dbReference type="AlphaFoldDB" id="A0A7I7JNH4"/>
<dbReference type="InterPro" id="IPR007969">
    <property type="entry name" value="DUF732"/>
</dbReference>
<evidence type="ECO:0000313" key="4">
    <source>
        <dbReference type="Proteomes" id="UP000466997"/>
    </source>
</evidence>
<dbReference type="RefSeq" id="WP_193466233.1">
    <property type="nucleotide sequence ID" value="NZ_AP022562.1"/>
</dbReference>
<feature type="chain" id="PRO_5038413734" description="DUF732 domain-containing protein" evidence="1">
    <location>
        <begin position="22"/>
        <end position="117"/>
    </location>
</feature>
<evidence type="ECO:0000259" key="2">
    <source>
        <dbReference type="Pfam" id="PF05305"/>
    </source>
</evidence>
<keyword evidence="1" id="KW-0732">Signal</keyword>
<dbReference type="Proteomes" id="UP000466997">
    <property type="component" value="Chromosome"/>
</dbReference>
<reference evidence="3 4" key="1">
    <citation type="journal article" date="2019" name="Emerg. Microbes Infect.">
        <title>Comprehensive subspecies identification of 175 nontuberculous mycobacteria species based on 7547 genomic profiles.</title>
        <authorList>
            <person name="Matsumoto Y."/>
            <person name="Kinjo T."/>
            <person name="Motooka D."/>
            <person name="Nabeya D."/>
            <person name="Jung N."/>
            <person name="Uechi K."/>
            <person name="Horii T."/>
            <person name="Iida T."/>
            <person name="Fujita J."/>
            <person name="Nakamura S."/>
        </authorList>
    </citation>
    <scope>NUCLEOTIDE SEQUENCE [LARGE SCALE GENOMIC DNA]</scope>
    <source>
        <strain evidence="3 4">JCM 6391</strain>
    </source>
</reference>